<sequence>MLTSSLDMPPYSRSSITHPYREGGISPSYARTASPTYCIHLPIAYAFGYSTINMEPTAAAAAVAFQKETSMERCFTRRILVSFHQGQHLHGNPSDVHLSGIYSQSWSNAQFILSEKC</sequence>
<dbReference type="Proteomes" id="UP000076154">
    <property type="component" value="Unassembled WGS sequence"/>
</dbReference>
<evidence type="ECO:0000313" key="2">
    <source>
        <dbReference type="Proteomes" id="UP000076154"/>
    </source>
</evidence>
<proteinExistence type="predicted"/>
<dbReference type="InParanoid" id="A0A369JFJ1"/>
<evidence type="ECO:0000313" key="1">
    <source>
        <dbReference type="EMBL" id="RDB18184.1"/>
    </source>
</evidence>
<accession>A0A369JFJ1</accession>
<gene>
    <name evidence="1" type="ORF">Hypma_000545</name>
</gene>
<dbReference type="AlphaFoldDB" id="A0A369JFJ1"/>
<organism evidence="1 2">
    <name type="scientific">Hypsizygus marmoreus</name>
    <name type="common">White beech mushroom</name>
    <name type="synonym">Agaricus marmoreus</name>
    <dbReference type="NCBI Taxonomy" id="39966"/>
    <lineage>
        <taxon>Eukaryota</taxon>
        <taxon>Fungi</taxon>
        <taxon>Dikarya</taxon>
        <taxon>Basidiomycota</taxon>
        <taxon>Agaricomycotina</taxon>
        <taxon>Agaricomycetes</taxon>
        <taxon>Agaricomycetidae</taxon>
        <taxon>Agaricales</taxon>
        <taxon>Tricholomatineae</taxon>
        <taxon>Lyophyllaceae</taxon>
        <taxon>Hypsizygus</taxon>
    </lineage>
</organism>
<keyword evidence="2" id="KW-1185">Reference proteome</keyword>
<comment type="caution">
    <text evidence="1">The sequence shown here is derived from an EMBL/GenBank/DDBJ whole genome shotgun (WGS) entry which is preliminary data.</text>
</comment>
<dbReference type="EMBL" id="LUEZ02000106">
    <property type="protein sequence ID" value="RDB18184.1"/>
    <property type="molecule type" value="Genomic_DNA"/>
</dbReference>
<reference evidence="1" key="1">
    <citation type="submission" date="2018-04" db="EMBL/GenBank/DDBJ databases">
        <title>Whole genome sequencing of Hypsizygus marmoreus.</title>
        <authorList>
            <person name="Choi I.-G."/>
            <person name="Min B."/>
            <person name="Kim J.-G."/>
            <person name="Kim S."/>
            <person name="Oh Y.-L."/>
            <person name="Kong W.-S."/>
            <person name="Park H."/>
            <person name="Jeong J."/>
            <person name="Song E.-S."/>
        </authorList>
    </citation>
    <scope>NUCLEOTIDE SEQUENCE [LARGE SCALE GENOMIC DNA]</scope>
    <source>
        <strain evidence="1">51987-8</strain>
    </source>
</reference>
<name>A0A369JFJ1_HYPMA</name>
<protein>
    <submittedName>
        <fullName evidence="1">Uncharacterized protein</fullName>
    </submittedName>
</protein>